<dbReference type="PROSITE" id="PS50075">
    <property type="entry name" value="CARRIER"/>
    <property type="match status" value="1"/>
</dbReference>
<dbReference type="EMBL" id="BAAAQX010000035">
    <property type="protein sequence ID" value="GAA2213768.1"/>
    <property type="molecule type" value="Genomic_DNA"/>
</dbReference>
<gene>
    <name evidence="4" type="ORF">GCM10009850_092310</name>
</gene>
<dbReference type="InterPro" id="IPR020806">
    <property type="entry name" value="PKS_PP-bd"/>
</dbReference>
<feature type="domain" description="Carrier" evidence="3">
    <location>
        <begin position="1"/>
        <end position="75"/>
    </location>
</feature>
<dbReference type="SMART" id="SM00823">
    <property type="entry name" value="PKS_PP"/>
    <property type="match status" value="1"/>
</dbReference>
<dbReference type="InterPro" id="IPR036736">
    <property type="entry name" value="ACP-like_sf"/>
</dbReference>
<reference evidence="4 5" key="1">
    <citation type="journal article" date="2019" name="Int. J. Syst. Evol. Microbiol.">
        <title>The Global Catalogue of Microorganisms (GCM) 10K type strain sequencing project: providing services to taxonomists for standard genome sequencing and annotation.</title>
        <authorList>
            <consortium name="The Broad Institute Genomics Platform"/>
            <consortium name="The Broad Institute Genome Sequencing Center for Infectious Disease"/>
            <person name="Wu L."/>
            <person name="Ma J."/>
        </authorList>
    </citation>
    <scope>NUCLEOTIDE SEQUENCE [LARGE SCALE GENOMIC DNA]</scope>
    <source>
        <strain evidence="4 5">JCM 16114</strain>
    </source>
</reference>
<organism evidence="4 5">
    <name type="scientific">Nonomuraea monospora</name>
    <dbReference type="NCBI Taxonomy" id="568818"/>
    <lineage>
        <taxon>Bacteria</taxon>
        <taxon>Bacillati</taxon>
        <taxon>Actinomycetota</taxon>
        <taxon>Actinomycetes</taxon>
        <taxon>Streptosporangiales</taxon>
        <taxon>Streptosporangiaceae</taxon>
        <taxon>Nonomuraea</taxon>
    </lineage>
</organism>
<sequence>MSDTAVRLRAEIAELLYVEPEEIGLDEDLVDAGLDSIRVMTLIERWQRDGRTIGFPELVEQPTIAAWAKLLEGRSPA</sequence>
<dbReference type="SUPFAM" id="SSF47336">
    <property type="entry name" value="ACP-like"/>
    <property type="match status" value="1"/>
</dbReference>
<evidence type="ECO:0000259" key="3">
    <source>
        <dbReference type="PROSITE" id="PS50075"/>
    </source>
</evidence>
<keyword evidence="2" id="KW-0597">Phosphoprotein</keyword>
<evidence type="ECO:0000313" key="4">
    <source>
        <dbReference type="EMBL" id="GAA2213768.1"/>
    </source>
</evidence>
<comment type="caution">
    <text evidence="4">The sequence shown here is derived from an EMBL/GenBank/DDBJ whole genome shotgun (WGS) entry which is preliminary data.</text>
</comment>
<dbReference type="RefSeq" id="WP_344490008.1">
    <property type="nucleotide sequence ID" value="NZ_BAAAQX010000035.1"/>
</dbReference>
<evidence type="ECO:0000313" key="5">
    <source>
        <dbReference type="Proteomes" id="UP001499843"/>
    </source>
</evidence>
<dbReference type="Gene3D" id="1.10.1200.10">
    <property type="entry name" value="ACP-like"/>
    <property type="match status" value="1"/>
</dbReference>
<keyword evidence="5" id="KW-1185">Reference proteome</keyword>
<protein>
    <recommendedName>
        <fullName evidence="3">Carrier domain-containing protein</fullName>
    </recommendedName>
</protein>
<keyword evidence="1" id="KW-0596">Phosphopantetheine</keyword>
<evidence type="ECO:0000256" key="1">
    <source>
        <dbReference type="ARBA" id="ARBA00022450"/>
    </source>
</evidence>
<name>A0ABN3CWJ2_9ACTN</name>
<dbReference type="Proteomes" id="UP001499843">
    <property type="component" value="Unassembled WGS sequence"/>
</dbReference>
<evidence type="ECO:0000256" key="2">
    <source>
        <dbReference type="ARBA" id="ARBA00022553"/>
    </source>
</evidence>
<dbReference type="InterPro" id="IPR009081">
    <property type="entry name" value="PP-bd_ACP"/>
</dbReference>
<dbReference type="Pfam" id="PF00550">
    <property type="entry name" value="PP-binding"/>
    <property type="match status" value="1"/>
</dbReference>
<proteinExistence type="predicted"/>
<accession>A0ABN3CWJ2</accession>